<accession>A0ABY7DFJ3</accession>
<proteinExistence type="predicted"/>
<evidence type="ECO:0000313" key="1">
    <source>
        <dbReference type="EMBL" id="WAQ96464.1"/>
    </source>
</evidence>
<protein>
    <submittedName>
        <fullName evidence="1">Uncharacterized protein</fullName>
    </submittedName>
</protein>
<gene>
    <name evidence="1" type="ORF">MAR_029154</name>
</gene>
<organism evidence="1 2">
    <name type="scientific">Mya arenaria</name>
    <name type="common">Soft-shell clam</name>
    <dbReference type="NCBI Taxonomy" id="6604"/>
    <lineage>
        <taxon>Eukaryota</taxon>
        <taxon>Metazoa</taxon>
        <taxon>Spiralia</taxon>
        <taxon>Lophotrochozoa</taxon>
        <taxon>Mollusca</taxon>
        <taxon>Bivalvia</taxon>
        <taxon>Autobranchia</taxon>
        <taxon>Heteroconchia</taxon>
        <taxon>Euheterodonta</taxon>
        <taxon>Imparidentia</taxon>
        <taxon>Neoheterodontei</taxon>
        <taxon>Myida</taxon>
        <taxon>Myoidea</taxon>
        <taxon>Myidae</taxon>
        <taxon>Mya</taxon>
    </lineage>
</organism>
<dbReference type="InterPro" id="IPR018775">
    <property type="entry name" value="RlaP"/>
</dbReference>
<dbReference type="Pfam" id="PF10127">
    <property type="entry name" value="RlaP"/>
    <property type="match status" value="1"/>
</dbReference>
<keyword evidence="2" id="KW-1185">Reference proteome</keyword>
<reference evidence="1" key="1">
    <citation type="submission" date="2022-11" db="EMBL/GenBank/DDBJ databases">
        <title>Centuries of genome instability and evolution in soft-shell clam transmissible cancer (bioRxiv).</title>
        <authorList>
            <person name="Hart S.F.M."/>
            <person name="Yonemitsu M.A."/>
            <person name="Giersch R.M."/>
            <person name="Beal B.F."/>
            <person name="Arriagada G."/>
            <person name="Davis B.W."/>
            <person name="Ostrander E.A."/>
            <person name="Goff S.P."/>
            <person name="Metzger M.J."/>
        </authorList>
    </citation>
    <scope>NUCLEOTIDE SEQUENCE</scope>
    <source>
        <strain evidence="1">MELC-2E11</strain>
        <tissue evidence="1">Siphon/mantle</tissue>
    </source>
</reference>
<dbReference type="PANTHER" id="PTHR34817">
    <property type="entry name" value="NUCLEOTIDYLTRANSFERASE"/>
    <property type="match status" value="1"/>
</dbReference>
<evidence type="ECO:0000313" key="2">
    <source>
        <dbReference type="Proteomes" id="UP001164746"/>
    </source>
</evidence>
<name>A0ABY7DFJ3_MYAAR</name>
<dbReference type="Proteomes" id="UP001164746">
    <property type="component" value="Chromosome 2"/>
</dbReference>
<dbReference type="EMBL" id="CP111013">
    <property type="protein sequence ID" value="WAQ96464.1"/>
    <property type="molecule type" value="Genomic_DNA"/>
</dbReference>
<dbReference type="PANTHER" id="PTHR34817:SF1">
    <property type="entry name" value="NUCLEOTIDYLTRANSFERASE"/>
    <property type="match status" value="1"/>
</dbReference>
<sequence>MDDEVKEVTQALQSVERLKLELRERNTEAGNDVFQKCVESLENLKFIKSSLEGSEVTVTTPEISEEFLTELKQQTLMHLPSSMTEAARGKILDLVQKTFQETDVVVVYVCLLTCPWYSCTQRERGEQAKYNQLFIVYQSTMARVVSPLNTNTVDQNNVIDKDWFYASELFHFVQFVSRGRTRNVEALYCPEGAIIYQSENWKQLRQTLDCTKIMRMRGFLEACRGQSVGGIGKKGKDGKFRLNEASTFRQLTDSFRLMHHGYNSVKGLPPCTTEFTHTDHLPEVAQRAVTMLNSMYQNPDISKKDVFAVLLEWQGQVDKEATNTYSPPEEVQGIVGLSDDHTELLSLMSEIGGPVSKLDPSQIVLITQAGSYMYNLNTATSDVDFLVIYAENTEKYLTACKRLPEIFESRGKNKQIEYGAYELRCFAEMVHKGSVVILELLYGDNHNYMSPAWKALCRHREGFIYHKLYSLEYMIEGAPPPVRCTGPVRDFIMRVRTAPLEGDLSREELHSDCRKKVAKFRNTLASRTTRLHENCDFNLLVDWILTVRGLSHS</sequence>